<dbReference type="SUPFAM" id="SSF53738">
    <property type="entry name" value="Phosphoglucomutase, first 3 domains"/>
    <property type="match status" value="3"/>
</dbReference>
<dbReference type="Pfam" id="PF02878">
    <property type="entry name" value="PGM_PMM_I"/>
    <property type="match status" value="1"/>
</dbReference>
<dbReference type="Gene3D" id="3.30.310.50">
    <property type="entry name" value="Alpha-D-phosphohexomutase, C-terminal domain"/>
    <property type="match status" value="1"/>
</dbReference>
<evidence type="ECO:0000256" key="1">
    <source>
        <dbReference type="ARBA" id="ARBA00001946"/>
    </source>
</evidence>
<feature type="domain" description="Alpha-D-phosphohexomutase alpha/beta/alpha" evidence="10">
    <location>
        <begin position="325"/>
        <end position="446"/>
    </location>
</feature>
<dbReference type="GO" id="GO:0005975">
    <property type="term" value="P:carbohydrate metabolic process"/>
    <property type="evidence" value="ECO:0007669"/>
    <property type="project" value="InterPro"/>
</dbReference>
<dbReference type="InterPro" id="IPR005845">
    <property type="entry name" value="A-D-PHexomutase_a/b/a-II"/>
</dbReference>
<comment type="similarity">
    <text evidence="2">Belongs to the phosphohexose mutase family.</text>
</comment>
<name>A0A644VN55_9ZZZZ</name>
<dbReference type="PANTHER" id="PTHR45745:SF1">
    <property type="entry name" value="PHOSPHOGLUCOMUTASE 2B-RELATED"/>
    <property type="match status" value="1"/>
</dbReference>
<accession>A0A644VN55</accession>
<dbReference type="GO" id="GO:0008973">
    <property type="term" value="F:phosphopentomutase activity"/>
    <property type="evidence" value="ECO:0007669"/>
    <property type="project" value="TreeGrafter"/>
</dbReference>
<dbReference type="PANTHER" id="PTHR45745">
    <property type="entry name" value="PHOSPHOMANNOMUTASE 45A"/>
    <property type="match status" value="1"/>
</dbReference>
<dbReference type="GO" id="GO:0004614">
    <property type="term" value="F:phosphoglucomutase activity"/>
    <property type="evidence" value="ECO:0007669"/>
    <property type="project" value="UniProtKB-EC"/>
</dbReference>
<keyword evidence="4" id="KW-0479">Metal-binding</keyword>
<dbReference type="CDD" id="cd05799">
    <property type="entry name" value="PGM2"/>
    <property type="match status" value="1"/>
</dbReference>
<evidence type="ECO:0000256" key="4">
    <source>
        <dbReference type="ARBA" id="ARBA00022723"/>
    </source>
</evidence>
<evidence type="ECO:0000256" key="3">
    <source>
        <dbReference type="ARBA" id="ARBA00022553"/>
    </source>
</evidence>
<evidence type="ECO:0000256" key="6">
    <source>
        <dbReference type="ARBA" id="ARBA00023235"/>
    </source>
</evidence>
<dbReference type="SUPFAM" id="SSF55957">
    <property type="entry name" value="Phosphoglucomutase, C-terminal domain"/>
    <property type="match status" value="1"/>
</dbReference>
<feature type="domain" description="Alpha-D-phosphohexomutase alpha/beta/alpha" evidence="9">
    <location>
        <begin position="210"/>
        <end position="314"/>
    </location>
</feature>
<feature type="domain" description="Alpha-D-phosphohexomutase C-terminal" evidence="7">
    <location>
        <begin position="509"/>
        <end position="548"/>
    </location>
</feature>
<organism evidence="11">
    <name type="scientific">bioreactor metagenome</name>
    <dbReference type="NCBI Taxonomy" id="1076179"/>
    <lineage>
        <taxon>unclassified sequences</taxon>
        <taxon>metagenomes</taxon>
        <taxon>ecological metagenomes</taxon>
    </lineage>
</organism>
<evidence type="ECO:0000259" key="10">
    <source>
        <dbReference type="Pfam" id="PF02880"/>
    </source>
</evidence>
<dbReference type="InterPro" id="IPR005846">
    <property type="entry name" value="A-D-PHexomutase_a/b/a-III"/>
</dbReference>
<dbReference type="Gene3D" id="3.40.120.10">
    <property type="entry name" value="Alpha-D-Glucose-1,6-Bisphosphate, subunit A, domain 3"/>
    <property type="match status" value="3"/>
</dbReference>
<evidence type="ECO:0000259" key="7">
    <source>
        <dbReference type="Pfam" id="PF00408"/>
    </source>
</evidence>
<proteinExistence type="inferred from homology"/>
<dbReference type="InterPro" id="IPR005841">
    <property type="entry name" value="Alpha-D-phosphohexomutase_SF"/>
</dbReference>
<keyword evidence="6 11" id="KW-0413">Isomerase</keyword>
<feature type="domain" description="Alpha-D-phosphohexomutase alpha/beta/alpha" evidence="8">
    <location>
        <begin position="49"/>
        <end position="185"/>
    </location>
</feature>
<dbReference type="GO" id="GO:0000287">
    <property type="term" value="F:magnesium ion binding"/>
    <property type="evidence" value="ECO:0007669"/>
    <property type="project" value="InterPro"/>
</dbReference>
<evidence type="ECO:0000256" key="2">
    <source>
        <dbReference type="ARBA" id="ARBA00010231"/>
    </source>
</evidence>
<dbReference type="InterPro" id="IPR016055">
    <property type="entry name" value="A-D-PHexomutase_a/b/a-I/II/III"/>
</dbReference>
<dbReference type="PROSITE" id="PS00710">
    <property type="entry name" value="PGM_PMM"/>
    <property type="match status" value="1"/>
</dbReference>
<dbReference type="InterPro" id="IPR016066">
    <property type="entry name" value="A-D-PHexomutase_CS"/>
</dbReference>
<gene>
    <name evidence="11" type="primary">pgcA_9</name>
    <name evidence="11" type="ORF">SDC9_38889</name>
</gene>
<evidence type="ECO:0000259" key="9">
    <source>
        <dbReference type="Pfam" id="PF02879"/>
    </source>
</evidence>
<dbReference type="GO" id="GO:0006166">
    <property type="term" value="P:purine ribonucleoside salvage"/>
    <property type="evidence" value="ECO:0007669"/>
    <property type="project" value="TreeGrafter"/>
</dbReference>
<dbReference type="InterPro" id="IPR036900">
    <property type="entry name" value="A-D-PHexomutase_C_sf"/>
</dbReference>
<dbReference type="PRINTS" id="PR00509">
    <property type="entry name" value="PGMPMM"/>
</dbReference>
<dbReference type="InterPro" id="IPR005843">
    <property type="entry name" value="A-D-PHexomutase_C"/>
</dbReference>
<evidence type="ECO:0000259" key="8">
    <source>
        <dbReference type="Pfam" id="PF02878"/>
    </source>
</evidence>
<dbReference type="AlphaFoldDB" id="A0A644VN55"/>
<reference evidence="11" key="1">
    <citation type="submission" date="2019-08" db="EMBL/GenBank/DDBJ databases">
        <authorList>
            <person name="Kucharzyk K."/>
            <person name="Murdoch R.W."/>
            <person name="Higgins S."/>
            <person name="Loffler F."/>
        </authorList>
    </citation>
    <scope>NUCLEOTIDE SEQUENCE</scope>
</reference>
<dbReference type="Pfam" id="PF00408">
    <property type="entry name" value="PGM_PMM_IV"/>
    <property type="match status" value="1"/>
</dbReference>
<dbReference type="EC" id="5.4.2.2" evidence="11"/>
<sequence>MANMDLSAQKNAQQWLDSNSIDSSTKDIIKDMMLNNIEQFNESFYRNLEFGTGGLRGIMGIGTNRMNQYTVAMATQGFANYIIESNPNKEIKAVISFDNRNNSKEFAQITARVMAANGFKVFLFKELRPTPELSYAVRYFGCDAGVMLTASHNPKEYNGYKAYWNDGGQLVSPHDTFVIEQVVKITDYSQVKIQESLDNITIVEKSFDDNYLEEVLKLSLNPQIIKKHSDIKICYTPLHGTGITLVPKALEMYGFKNVNIVSEQAIIDGNFPSCKSPNPEENSAMEMGIKLAKEIDADILLATDPDADRVGIAVKDQSNEFILINGNQTATVLTYYILKTLKETSRLKGNEYTIKTIVTSELIKKVSESFGVKNYDVFTGFKFIADKILQLEGKEKYICGGEESYGFSIGDFVRDKDAVSACCMIAEVCAWAKEQGKTFFDILLDIYLEYGFFKEELISITKQGKQGAEEIQNMMLAFRENPPKTLIGLEVVRIKDYQKQLNIDLKNNTEEALDFPKSNVLQFFLEDGSKVSVRPSGTEPKIKFYFGVYNKLHSIEDYPELLKKANEKISRIIGELGLK</sequence>
<protein>
    <submittedName>
        <fullName evidence="11">Phosphoglucomutase</fullName>
        <ecNumber evidence="11">5.4.2.2</ecNumber>
    </submittedName>
</protein>
<evidence type="ECO:0000256" key="5">
    <source>
        <dbReference type="ARBA" id="ARBA00022842"/>
    </source>
</evidence>
<dbReference type="Pfam" id="PF02880">
    <property type="entry name" value="PGM_PMM_III"/>
    <property type="match status" value="1"/>
</dbReference>
<dbReference type="Pfam" id="PF02879">
    <property type="entry name" value="PGM_PMM_II"/>
    <property type="match status" value="1"/>
</dbReference>
<comment type="cofactor">
    <cofactor evidence="1">
        <name>Mg(2+)</name>
        <dbReference type="ChEBI" id="CHEBI:18420"/>
    </cofactor>
</comment>
<dbReference type="EMBL" id="VSSQ01000370">
    <property type="protein sequence ID" value="MPL92776.1"/>
    <property type="molecule type" value="Genomic_DNA"/>
</dbReference>
<dbReference type="InterPro" id="IPR005844">
    <property type="entry name" value="A-D-PHexomutase_a/b/a-I"/>
</dbReference>
<comment type="caution">
    <text evidence="11">The sequence shown here is derived from an EMBL/GenBank/DDBJ whole genome shotgun (WGS) entry which is preliminary data.</text>
</comment>
<keyword evidence="5" id="KW-0460">Magnesium</keyword>
<keyword evidence="3" id="KW-0597">Phosphoprotein</keyword>
<evidence type="ECO:0000313" key="11">
    <source>
        <dbReference type="EMBL" id="MPL92776.1"/>
    </source>
</evidence>